<organism evidence="3 4">
    <name type="scientific">Marivirga arenosa</name>
    <dbReference type="NCBI Taxonomy" id="3059076"/>
    <lineage>
        <taxon>Bacteria</taxon>
        <taxon>Pseudomonadati</taxon>
        <taxon>Bacteroidota</taxon>
        <taxon>Cytophagia</taxon>
        <taxon>Cytophagales</taxon>
        <taxon>Marivirgaceae</taxon>
        <taxon>Marivirga</taxon>
    </lineage>
</organism>
<dbReference type="Gene3D" id="2.60.40.740">
    <property type="match status" value="6"/>
</dbReference>
<feature type="domain" description="PKD" evidence="1">
    <location>
        <begin position="1816"/>
        <end position="1867"/>
    </location>
</feature>
<keyword evidence="4" id="KW-1185">Reference proteome</keyword>
<feature type="domain" description="PKD" evidence="1">
    <location>
        <begin position="1558"/>
        <end position="1609"/>
    </location>
</feature>
<feature type="domain" description="PKD" evidence="1">
    <location>
        <begin position="2590"/>
        <end position="2641"/>
    </location>
</feature>
<feature type="domain" description="Ig-like" evidence="2">
    <location>
        <begin position="809"/>
        <end position="894"/>
    </location>
</feature>
<feature type="domain" description="PKD" evidence="1">
    <location>
        <begin position="2074"/>
        <end position="2125"/>
    </location>
</feature>
<evidence type="ECO:0000259" key="1">
    <source>
        <dbReference type="PROSITE" id="PS50093"/>
    </source>
</evidence>
<dbReference type="InterPro" id="IPR036179">
    <property type="entry name" value="Ig-like_dom_sf"/>
</dbReference>
<feature type="domain" description="PKD" evidence="1">
    <location>
        <begin position="2509"/>
        <end position="2561"/>
    </location>
</feature>
<feature type="domain" description="PKD" evidence="1">
    <location>
        <begin position="1906"/>
        <end position="1945"/>
    </location>
</feature>
<feature type="domain" description="PKD" evidence="1">
    <location>
        <begin position="3106"/>
        <end position="3157"/>
    </location>
</feature>
<accession>A0AA51N6R9</accession>
<feature type="domain" description="PKD" evidence="1">
    <location>
        <begin position="3196"/>
        <end position="3235"/>
    </location>
</feature>
<feature type="domain" description="Ig-like" evidence="2">
    <location>
        <begin position="2644"/>
        <end position="2730"/>
    </location>
</feature>
<dbReference type="Proteomes" id="UP001244443">
    <property type="component" value="Chromosome"/>
</dbReference>
<feature type="domain" description="PKD" evidence="1">
    <location>
        <begin position="1993"/>
        <end position="2045"/>
    </location>
</feature>
<feature type="domain" description="Ig-like" evidence="2">
    <location>
        <begin position="2386"/>
        <end position="2472"/>
    </location>
</feature>
<feature type="domain" description="PKD" evidence="1">
    <location>
        <begin position="1648"/>
        <end position="1687"/>
    </location>
</feature>
<dbReference type="InterPro" id="IPR025667">
    <property type="entry name" value="SprB_repeat"/>
</dbReference>
<reference evidence="3" key="1">
    <citation type="submission" date="2023-08" db="EMBL/GenBank/DDBJ databases">
        <title>Comparative genomics and taxonomic characterization of three novel marine species of genus Marivirga.</title>
        <authorList>
            <person name="Muhammad N."/>
            <person name="Kim S.-G."/>
        </authorList>
    </citation>
    <scope>NUCLEOTIDE SEQUENCE [LARGE SCALE GENOMIC DNA]</scope>
    <source>
        <strain evidence="3">ABR2-2</strain>
    </source>
</reference>
<feature type="domain" description="PKD" evidence="1">
    <location>
        <begin position="1735"/>
        <end position="1787"/>
    </location>
</feature>
<feature type="domain" description="Ig-like" evidence="2">
    <location>
        <begin position="1612"/>
        <end position="1698"/>
    </location>
</feature>
<feature type="domain" description="PKD" evidence="1">
    <location>
        <begin position="2680"/>
        <end position="2719"/>
    </location>
</feature>
<feature type="domain" description="Ig-like" evidence="2">
    <location>
        <begin position="535"/>
        <end position="620"/>
    </location>
</feature>
<feature type="domain" description="PKD" evidence="1">
    <location>
        <begin position="2332"/>
        <end position="2383"/>
    </location>
</feature>
<sequence>MSFKSYSQVTITEADLSNICVDGGYYGLPDIEITETNTGDFPNTSGNTRYYRIELPPNFEFKPTGGTISATGIGGDINASSSTNRGTNWLQVNLIINATSQINSIFFQDFQVRAITAGSSGNITRVDSPTGTDLNVNGAPFGTLHGSLSSIESPTITGQPSSEAICENENTAFTVSVTGDLLSYQWQRDAGGGAGFEDIDISMDGGIYSNFTSSTLQINNAPISIDTYNYRVVVTGACLPIVTSTSAQITVEALPAAPTITNQNQEICLNEAFLTPSASGTGGTITWYDDAGLTSVLTTGGSPINADIGFDNSTAGTTTVYVTETSANGCESDPAMVTLVVNPSVNTTTITTNTTPSASEVCDGGVLNFTITNTQSTNKYQLIDESNNPLSSEIVGNGGDIIIPTNSFDIGTLGTSETVSVLVTILSTGCEGVLSAPQNINNITINNPPTVTLASDDLDNIICNGSPITFTAGGAATYQFFVNGLAVQGPSASNTYSTSSLADGDMVTVTGIDGNNCSATHAGITITVEDAPAAPTILQGPSVSTCEGGSITLTSSLAPGSTEGSYRWYKDGVLVPALTTRDISLNLVSESGNYSVEVTNGDNTASCFSSPSAATSVTINPLPNNTLTVTPSASEVCDGSSLVFTIDGSQSGVNYQLFDQSNSAFSSSVGGNGGTITIASNAFDYTALGSDGSETITVRATNATTSCTDDLADTETITINQLPTISLNSDDLDNIICNGSPITFTAGGAATYQFFVNGLAVQGPSASNTYSTSSLADGDMVTVTGIDGNNCSATHAGITITVEDAPAAPTILQGPSVSTCEGGAITLTSSLAPGSTEGSYRWYKDGVLVPALTTRDISLNLVSESGNYSVEVTNGDNTASCFSSPSAATSVTINPLPNNTLTVTPSATEVCDGSSLVFTIDGSQSGVNYQLFDQSNSAFSSSVGGNGGTITIASNAFDYTALGSDGSETITVRATNATTSCTDDLADTETITINQLPTISLNSDDLDNIICNGSPITFTAGGAATYQFFVNGLAVQGPSASNTYSTSSLADGDMVTVTGINANNCSATHAGITITVEDAPAAPTILQGPSVSTCEGGAITLTSSLAPGSTEGSYRWYKDGVLVPALTTRDISLNLVSESGNYSVEVTNGDNTASCFSSPSAATSVTINPLPNNTLTVTPSASEVCDGSSLVFTIDGSQSGVNYQLFDQSNYAFSSSVGGNGGTITIASNAFDYTALGSDGSETITVRATNATTSCTDDLTDTETITINQSPTVANAGFDQISCAGSGNFTLSANNPVIGAGIWTLISGTATINSPSSNSSTVSGIPAGSSAVLRWTISNNPCTDSFDEIILTNPDAISATASLSTSTGTGFNLDCNGDLDGSIDITLSGGTPPYTYSWSTADGSGVNANSQDQIGLSAGTYQVDITDDNGCTITESYTITEPSPLAISLDALSSSTTGGFELNCNGDANGSIAISVSGGEGAYTYAWSTADGSGLVATDQDQTGLTAGTYDLTVTDANGCSTSTSYTLSQPDALTQTATTTDVDCNSAATGEINLTPAGGEGAYTYAWSTADGSGLVATDQDQSGLTAGTYDVTITDGNGCTSSASYTINEPDAISATASLSTSTGTGFNLDCNGDLDGSIDITLSGGTPPYTYSWSTADGSGVNANSQDQIGLSAGTYDVDITDDNGCTITESYTITEPSPLAISLDALSSSTTGGFELNCNGDANGSIAISVSGGEGAYTYAWSTADGSGLVATDQDQTALTAGTYDLTVTDGNGCSSSASYTLTQPTPLTQAAVITDVDCNAAATGEINLTPAGGEGAYTYAWSTADGSGLVATDQDQSGLTAGTYDVTITDGNGCTSSASYTINEPDAISATASLSTSTGTGFNLDCNGDLDGSIDITLSGGTPPYTYSWSTADGSGVNANSQDQIGLSAGTYQVDITDDNGCTITESYTITEPSPLAISLDALSSSTTGGFELNCNGDANGSIAISVSGGEGAYTYAWSTADGSGLVATDQDQTGLTAGTYDLTVTDGNGCSSSASYTLTQPTPLTQSAVLTDVDCNSAATGEINLTPAGGEGAYTYAWSTADGSGLVATDQDQSGLTAGTYDVTITDGNGCTSSASYTINEPDAISATASLSTSTGTGFNLDCNGDLDGSIDITLSGGTPPYTYSWSTADGSGVNANSQDQIGLSAGTYQVDITDDNGCTITESYTITEPSPLAISLDALSSSTTGGFELNCNGDANGSIAISVSGGEGAYTYAWSTADGSGLVATDQDQTGLTAGTYDLTVTDANGCSTSTSYTLSQPDALTQTATTTDVDCNSAATGEINLTPAGGEGAYTYAWSTADGSGLVATDQDQSGLTAGTYDVTITDGNGCTSSASYTINEPDAISATASLSTSTGTGFNLDCNGDLDGSIDITLSGGTPPYTYSWSTADGSGVNANSQDQIGLSAGTYDVDITDDNGCTITESYTITEPSPLAISLDALSSSTTGGFELNCNGDANGSIAISVSGGEGAYTYAWSTADGSGLVATDQDQTALTAGTYDLTVTDGNGCSSSASYTLTQPTPLTQAAVITDVDCNAAATGEINLTPAGGEGAYTYAWSTADGSGLVATDQDQSGLTAGTYDVTITDGNGCTSSASYTINEPDAISATASLSTSTGTGFNLDCNGDLDGSIDITLSGGTPPYTYSWSTADGSGVNANSQDQIGLSAGTYQVDITDDNGCTITESYTITEPSPLAISLDALSSSTTGGFELNCNGDANGSIAISVSGGEGAYTYAWSTADGSGLVATDQDQTGLTAGTYDLTVTDGNGCSSSASYTLTQPTPLTQSAVLTDVDCNSAATGEINLTPAGGEGAYTYAWSTADGSGLVATDQDQSGLTAGTYDVTITDGNGCTSSASYTINEPDAISATASLSTSTGTGFNLDCNGDLDGSIDITLSGGTPPYTYSWSTADGSGVNANSQDQIGLSAGTYQVDITDDNGCTITESYTITEPSPLAISLDALSSSTTGGFELNCNGDANGSIAISVSGGEGAYTYAWSTADGSGLVATDQDQTGLTAGTYDLTVTDANGCSTSTSYTLSQPDALTQTATTTDVDCNSAATGEINLTPAGGEGAYTYAWSTADGSGLVATDQDQSGLTAGTYDVTITDGNGCTSSASYTINEPDAISATASLSTSTGTGFNLDCNGDLDGSIDITLSGGTPPYTYSWSTADGSGVNANSQDQIGLSAGTYQVDITDDNGCTITESYTITEPSPLAISLDALSSSTTGGFELNCNGDANGSIAISVSGGEGAYTYAWSTADGSGLVATDQDQTGLTAGTYDLTVTDANGCSTSTSYTLSQPDALTQTATTTDVDCNSAATGEINLTPAGGEGAYTYAWSTADGSGLVATDQDQSGLTAGTYDVTITDGNGCTSSASYTINEPDAISATASLSTSTGTGFNLDCNGDLDGSIDITLSGGTPPYTYSWSTADGSGVNANSQDQIGLSAGTYDVDITDDNGCTITESYTITEPSPLAISLDALSSSTTGGFELNCNGDANGSIAISVSGGEGAYTYSWSTADGSGLVATDQDQTGLTAGTYDLTVTDGNGCSSSASYTLTQPTPLTQSAVLTDVDCNSAATGEINLTPAGGEGAYTYAWSTADGSGLVATDQDQSSLTAGTYDVTITDGNGCTSSASYTLNEPTLLSASTTVSIYNTFNISCNGETDGFIEVTAAGGTGNYTFTLSGDASATQTQPGATYRFNNLAAGNYDIDITDANACAITTIPVTLTQPDPQIVANAGTDQINCENSNFTLAANSPPATGSGVWTLISGTATINTPSSAISTVSGIAAGTSATLRWTISNGSCTDTFDEVTLTNNVAPQFAPTPTNLFVCTGELVDIDFSTLSGTDNITWTADNTLVGNPTNGGNAMTFVAGPNNSGANLVTNITVSTSNAICTSPVTTTFSITLYPKPVINNVFPPVEVCENENTVDLNSLGLSATPAGGSFSFTGPGVTGSNFDATVAGLGIIEIEVTYTSPNGCVAVKDINLFDVVQLPTSNITTSITEIL</sequence>
<feature type="domain" description="PKD" evidence="1">
    <location>
        <begin position="3541"/>
        <end position="3593"/>
    </location>
</feature>
<dbReference type="Pfam" id="PF13573">
    <property type="entry name" value="SprB"/>
    <property type="match status" value="28"/>
</dbReference>
<feature type="domain" description="PKD" evidence="1">
    <location>
        <begin position="2164"/>
        <end position="2203"/>
    </location>
</feature>
<proteinExistence type="predicted"/>
<dbReference type="RefSeq" id="WP_308356991.1">
    <property type="nucleotide sequence ID" value="NZ_CP129970.2"/>
</dbReference>
<evidence type="ECO:0000313" key="3">
    <source>
        <dbReference type="EMBL" id="WMN06989.1"/>
    </source>
</evidence>
<evidence type="ECO:0008006" key="5">
    <source>
        <dbReference type="Google" id="ProtNLM"/>
    </source>
</evidence>
<feature type="domain" description="PKD" evidence="1">
    <location>
        <begin position="2767"/>
        <end position="2819"/>
    </location>
</feature>
<dbReference type="InterPro" id="IPR000601">
    <property type="entry name" value="PKD_dom"/>
</dbReference>
<evidence type="ECO:0000259" key="2">
    <source>
        <dbReference type="PROSITE" id="PS50835"/>
    </source>
</evidence>
<dbReference type="SUPFAM" id="SSF48726">
    <property type="entry name" value="Immunoglobulin"/>
    <property type="match status" value="2"/>
</dbReference>
<gene>
    <name evidence="3" type="ORF">QYS48_27410</name>
</gene>
<dbReference type="InterPro" id="IPR007110">
    <property type="entry name" value="Ig-like_dom"/>
</dbReference>
<feature type="domain" description="PKD" evidence="1">
    <location>
        <begin position="1390"/>
        <end position="1429"/>
    </location>
</feature>
<feature type="domain" description="PKD" evidence="1">
    <location>
        <begin position="3454"/>
        <end position="3493"/>
    </location>
</feature>
<feature type="domain" description="Ig-like" evidence="2">
    <location>
        <begin position="2902"/>
        <end position="2988"/>
    </location>
</feature>
<name>A0AA51N6R9_9BACT</name>
<feature type="domain" description="Ig-like" evidence="2">
    <location>
        <begin position="1083"/>
        <end position="1168"/>
    </location>
</feature>
<feature type="domain" description="Ig-like" evidence="2">
    <location>
        <begin position="1870"/>
        <end position="1956"/>
    </location>
</feature>
<evidence type="ECO:0000313" key="4">
    <source>
        <dbReference type="Proteomes" id="UP001244443"/>
    </source>
</evidence>
<dbReference type="InterPro" id="IPR044023">
    <property type="entry name" value="Ig_7"/>
</dbReference>
<dbReference type="EMBL" id="CP129970">
    <property type="protein sequence ID" value="WMN06989.1"/>
    <property type="molecule type" value="Genomic_DNA"/>
</dbReference>
<dbReference type="Pfam" id="PF19081">
    <property type="entry name" value="Ig_7"/>
    <property type="match status" value="4"/>
</dbReference>
<dbReference type="Gene3D" id="2.60.40.10">
    <property type="entry name" value="Immunoglobulins"/>
    <property type="match status" value="6"/>
</dbReference>
<protein>
    <recommendedName>
        <fullName evidence="5">Ig-like domain-containing protein</fullName>
    </recommendedName>
</protein>
<feature type="domain" description="Ig-like" evidence="2">
    <location>
        <begin position="1354"/>
        <end position="1440"/>
    </location>
</feature>
<feature type="domain" description="PKD" evidence="1">
    <location>
        <begin position="3364"/>
        <end position="3415"/>
    </location>
</feature>
<dbReference type="InterPro" id="IPR013783">
    <property type="entry name" value="Ig-like_fold"/>
</dbReference>
<feature type="domain" description="PKD" evidence="1">
    <location>
        <begin position="3622"/>
        <end position="3673"/>
    </location>
</feature>
<feature type="domain" description="PKD" evidence="1">
    <location>
        <begin position="2848"/>
        <end position="2899"/>
    </location>
</feature>
<dbReference type="PROSITE" id="PS50835">
    <property type="entry name" value="IG_LIKE"/>
    <property type="match status" value="12"/>
</dbReference>
<feature type="domain" description="Ig-like" evidence="2">
    <location>
        <begin position="3418"/>
        <end position="3504"/>
    </location>
</feature>
<feature type="domain" description="Ig-like" evidence="2">
    <location>
        <begin position="2128"/>
        <end position="2214"/>
    </location>
</feature>
<dbReference type="PROSITE" id="PS50093">
    <property type="entry name" value="PKD"/>
    <property type="match status" value="23"/>
</dbReference>
<feature type="domain" description="PKD" evidence="1">
    <location>
        <begin position="2422"/>
        <end position="2461"/>
    </location>
</feature>
<feature type="domain" description="Ig-like" evidence="2">
    <location>
        <begin position="3160"/>
        <end position="3246"/>
    </location>
</feature>
<feature type="domain" description="PKD" evidence="1">
    <location>
        <begin position="2938"/>
        <end position="2977"/>
    </location>
</feature>